<name>A0ABQ9G3M2_9NEOP</name>
<gene>
    <name evidence="2" type="ORF">PR048_033620</name>
</gene>
<organism evidence="2 3">
    <name type="scientific">Dryococelus australis</name>
    <dbReference type="NCBI Taxonomy" id="614101"/>
    <lineage>
        <taxon>Eukaryota</taxon>
        <taxon>Metazoa</taxon>
        <taxon>Ecdysozoa</taxon>
        <taxon>Arthropoda</taxon>
        <taxon>Hexapoda</taxon>
        <taxon>Insecta</taxon>
        <taxon>Pterygota</taxon>
        <taxon>Neoptera</taxon>
        <taxon>Polyneoptera</taxon>
        <taxon>Phasmatodea</taxon>
        <taxon>Verophasmatodea</taxon>
        <taxon>Anareolatae</taxon>
        <taxon>Phasmatidae</taxon>
        <taxon>Eurycanthinae</taxon>
        <taxon>Dryococelus</taxon>
    </lineage>
</organism>
<feature type="compositionally biased region" description="Basic residues" evidence="1">
    <location>
        <begin position="497"/>
        <end position="514"/>
    </location>
</feature>
<proteinExistence type="predicted"/>
<evidence type="ECO:0000313" key="2">
    <source>
        <dbReference type="EMBL" id="KAJ8866096.1"/>
    </source>
</evidence>
<feature type="region of interest" description="Disordered" evidence="1">
    <location>
        <begin position="68"/>
        <end position="89"/>
    </location>
</feature>
<accession>A0ABQ9G3M2</accession>
<sequence>MGKKRKGGGNGRPPRVNPPTIGENPGATPPGCALATVPPRPRGNQMANNSFKIVRMQFSDTTRVRTTLTGEGETGDHRENPPTIGIENSGTTLQEFEPGSPWWEASSLTTTSPRHPTYKFHGVKTSKREKYDDYTRDKRYMIYSAAGSGSPIIVFRGTRVPASSGTAIIAVAAGCTLRLWELGDVGVLPSEYAQLKKHPAHGAARKSCLQTRDNSEQTLHEFSSATHRRAAVLPWRVSKPRRRRGVLNKSTSCYEEARSTSQQVVMKKCPDEPNYVISGNEWRKYYPQSRRHVSCNPFTVTPAFYEALLMFYFQDIPPSRLDNYNRGTKHRIPALNIDVSRTSDSEARRVWNSSGMTGWGEMGYPRENPPTSLQRLPCSATCQGQCDNPRSSRRFTKECRCRDMPIGTRDNATRIKSSIAPKRKALNWRTVFSSCCVYPWHFQRRNDEPVELQVAARVKSATASISTVKSETDGRAGLLYWMPVPFGGRKDCVKTEARRRRQMRERRTGRRRKEGKVQAAARDTIKEDVTPLNPLPVPLHKRVRQERSVPEMPTS</sequence>
<reference evidence="2 3" key="1">
    <citation type="submission" date="2023-02" db="EMBL/GenBank/DDBJ databases">
        <title>LHISI_Scaffold_Assembly.</title>
        <authorList>
            <person name="Stuart O.P."/>
            <person name="Cleave R."/>
            <person name="Magrath M.J.L."/>
            <person name="Mikheyev A.S."/>
        </authorList>
    </citation>
    <scope>NUCLEOTIDE SEQUENCE [LARGE SCALE GENOMIC DNA]</scope>
    <source>
        <strain evidence="2">Daus_M_001</strain>
        <tissue evidence="2">Leg muscle</tissue>
    </source>
</reference>
<dbReference type="Proteomes" id="UP001159363">
    <property type="component" value="Chromosome 16"/>
</dbReference>
<dbReference type="EMBL" id="JARBHB010000017">
    <property type="protein sequence ID" value="KAJ8866096.1"/>
    <property type="molecule type" value="Genomic_DNA"/>
</dbReference>
<feature type="region of interest" description="Disordered" evidence="1">
    <location>
        <begin position="494"/>
        <end position="555"/>
    </location>
</feature>
<feature type="region of interest" description="Disordered" evidence="1">
    <location>
        <begin position="1"/>
        <end position="43"/>
    </location>
</feature>
<keyword evidence="3" id="KW-1185">Reference proteome</keyword>
<evidence type="ECO:0000256" key="1">
    <source>
        <dbReference type="SAM" id="MobiDB-lite"/>
    </source>
</evidence>
<protein>
    <submittedName>
        <fullName evidence="2">Uncharacterized protein</fullName>
    </submittedName>
</protein>
<comment type="caution">
    <text evidence="2">The sequence shown here is derived from an EMBL/GenBank/DDBJ whole genome shotgun (WGS) entry which is preliminary data.</text>
</comment>
<evidence type="ECO:0000313" key="3">
    <source>
        <dbReference type="Proteomes" id="UP001159363"/>
    </source>
</evidence>